<reference evidence="1 2" key="1">
    <citation type="submission" date="2015-01" db="EMBL/GenBank/DDBJ databases">
        <title>Evolution of Trichinella species and genotypes.</title>
        <authorList>
            <person name="Korhonen P.K."/>
            <person name="Edoardo P."/>
            <person name="Giuseppe L.R."/>
            <person name="Gasser R.B."/>
        </authorList>
    </citation>
    <scope>NUCLEOTIDE SEQUENCE [LARGE SCALE GENOMIC DNA]</scope>
    <source>
        <strain evidence="1">ISS1029</strain>
    </source>
</reference>
<sequence length="37" mass="4200">MNWVVVRRSNPAEPSVALRTVGSTFRLSRSRACLERP</sequence>
<accession>A0A0V1DQD6</accession>
<proteinExistence type="predicted"/>
<protein>
    <submittedName>
        <fullName evidence="1">Uncharacterized protein</fullName>
    </submittedName>
</protein>
<keyword evidence="2" id="KW-1185">Reference proteome</keyword>
<evidence type="ECO:0000313" key="2">
    <source>
        <dbReference type="Proteomes" id="UP000055024"/>
    </source>
</evidence>
<gene>
    <name evidence="1" type="ORF">T11_9998</name>
</gene>
<organism evidence="1 2">
    <name type="scientific">Trichinella zimbabwensis</name>
    <dbReference type="NCBI Taxonomy" id="268475"/>
    <lineage>
        <taxon>Eukaryota</taxon>
        <taxon>Metazoa</taxon>
        <taxon>Ecdysozoa</taxon>
        <taxon>Nematoda</taxon>
        <taxon>Enoplea</taxon>
        <taxon>Dorylaimia</taxon>
        <taxon>Trichinellida</taxon>
        <taxon>Trichinellidae</taxon>
        <taxon>Trichinella</taxon>
    </lineage>
</organism>
<dbReference type="EMBL" id="JYDP01008261">
    <property type="protein sequence ID" value="KRY63817.1"/>
    <property type="molecule type" value="Genomic_DNA"/>
</dbReference>
<dbReference type="Proteomes" id="UP000055024">
    <property type="component" value="Unassembled WGS sequence"/>
</dbReference>
<name>A0A0V1DQD6_9BILA</name>
<comment type="caution">
    <text evidence="1">The sequence shown here is derived from an EMBL/GenBank/DDBJ whole genome shotgun (WGS) entry which is preliminary data.</text>
</comment>
<evidence type="ECO:0000313" key="1">
    <source>
        <dbReference type="EMBL" id="KRY63817.1"/>
    </source>
</evidence>
<dbReference type="AlphaFoldDB" id="A0A0V1DQD6"/>